<organism evidence="1 2">
    <name type="scientific">Hanstruepera neustonica</name>
    <dbReference type="NCBI Taxonomy" id="1445657"/>
    <lineage>
        <taxon>Bacteria</taxon>
        <taxon>Pseudomonadati</taxon>
        <taxon>Bacteroidota</taxon>
        <taxon>Flavobacteriia</taxon>
        <taxon>Flavobacteriales</taxon>
        <taxon>Flavobacteriaceae</taxon>
        <taxon>Hanstruepera</taxon>
    </lineage>
</organism>
<gene>
    <name evidence="1" type="ORF">C1T31_01420</name>
</gene>
<dbReference type="AlphaFoldDB" id="A0A2K1E3G3"/>
<protein>
    <submittedName>
        <fullName evidence="1">Uncharacterized protein</fullName>
    </submittedName>
</protein>
<name>A0A2K1E3G3_9FLAO</name>
<keyword evidence="2" id="KW-1185">Reference proteome</keyword>
<comment type="caution">
    <text evidence="1">The sequence shown here is derived from an EMBL/GenBank/DDBJ whole genome shotgun (WGS) entry which is preliminary data.</text>
</comment>
<dbReference type="Proteomes" id="UP000236641">
    <property type="component" value="Unassembled WGS sequence"/>
</dbReference>
<sequence>MPKKLLFVFCLIFNLVRSQDKSVTSENIIQWQEGCKLDISDFQKERDINDSYTFTAYKIEFYPLEVVVDRNDYIQGYKDLTVVAEFHMNESHFHPDYEADLLKFEQLTFDIAELFARKIRKKFEEMKTEKERRFSAYQYEYNVLLKACRAYQSEFRKATNSGWESQKEINTWEAKIHNELNALQKYSIKPL</sequence>
<proteinExistence type="predicted"/>
<evidence type="ECO:0000313" key="2">
    <source>
        <dbReference type="Proteomes" id="UP000236641"/>
    </source>
</evidence>
<evidence type="ECO:0000313" key="1">
    <source>
        <dbReference type="EMBL" id="PNQ74826.1"/>
    </source>
</evidence>
<accession>A0A2K1E3G3</accession>
<dbReference type="EMBL" id="POWF01000001">
    <property type="protein sequence ID" value="PNQ74826.1"/>
    <property type="molecule type" value="Genomic_DNA"/>
</dbReference>
<reference evidence="1 2" key="1">
    <citation type="submission" date="2018-01" db="EMBL/GenBank/DDBJ databases">
        <title>The draft genome of Hanstruepera neustonica JCM19743.</title>
        <authorList>
            <person name="He R.-H."/>
            <person name="Du Z.-J."/>
        </authorList>
    </citation>
    <scope>NUCLEOTIDE SEQUENCE [LARGE SCALE GENOMIC DNA]</scope>
    <source>
        <strain evidence="1 2">JCM19743</strain>
    </source>
</reference>